<dbReference type="EMBL" id="CP002942">
    <property type="protein sequence ID" value="AEL70396.1"/>
    <property type="molecule type" value="Genomic_DNA"/>
</dbReference>
<evidence type="ECO:0000313" key="2">
    <source>
        <dbReference type="Proteomes" id="UP000005216"/>
    </source>
</evidence>
<gene>
    <name evidence="1" type="ordered locus">BafPKo_D0026</name>
</gene>
<dbReference type="KEGG" id="bafz:BafPKo_D0026"/>
<proteinExistence type="predicted"/>
<reference evidence="1 2" key="1">
    <citation type="journal article" date="2011" name="J. Bacteriol.">
        <title>Whole-genome sequences of two Borrelia afzelii and two Borrelia garinii Lyme disease agent isolates.</title>
        <authorList>
            <person name="Casjens S.R."/>
            <person name="Mongodin E.F."/>
            <person name="Qiu W.-G."/>
            <person name="Dunn J.J."/>
            <person name="Luft B.J."/>
            <person name="Fraser-Liggett C.M."/>
            <person name="Schutzer S.E."/>
        </authorList>
    </citation>
    <scope>NUCLEOTIDE SEQUENCE [LARGE SCALE GENOMIC DNA]</scope>
    <source>
        <strain evidence="1 2">PKo</strain>
    </source>
</reference>
<name>Q0SL64_BORAP</name>
<sequence>METKSFNYYQARIAKLINSFYNECYNFISCIFVWRINVE</sequence>
<organism evidence="1 2">
    <name type="scientific">Borreliella afzelii (strain PKo)</name>
    <name type="common">Borrelia afzelii</name>
    <dbReference type="NCBI Taxonomy" id="390236"/>
    <lineage>
        <taxon>Bacteria</taxon>
        <taxon>Pseudomonadati</taxon>
        <taxon>Spirochaetota</taxon>
        <taxon>Spirochaetia</taxon>
        <taxon>Spirochaetales</taxon>
        <taxon>Borreliaceae</taxon>
        <taxon>Borreliella</taxon>
    </lineage>
</organism>
<accession>Q0SL64</accession>
<geneLocation type="plasmid" evidence="1 2">
    <name>lp17</name>
</geneLocation>
<keyword evidence="2" id="KW-1185">Reference proteome</keyword>
<dbReference type="KEGG" id="baf:BAPKO_4524"/>
<dbReference type="AlphaFoldDB" id="Q0SL64"/>
<evidence type="ECO:0000313" key="1">
    <source>
        <dbReference type="EMBL" id="AEL70396.1"/>
    </source>
</evidence>
<dbReference type="PATRIC" id="fig|390236.22.peg.1173"/>
<dbReference type="HOGENOM" id="CLU_3305642_0_0_12"/>
<protein>
    <submittedName>
        <fullName evidence="1">Uncharacterized protein</fullName>
    </submittedName>
</protein>
<dbReference type="Proteomes" id="UP000005216">
    <property type="component" value="Plasmid lp17"/>
</dbReference>
<keyword evidence="1" id="KW-0614">Plasmid</keyword>